<reference evidence="2 3" key="1">
    <citation type="journal article" date="2019" name="Emerg. Microbes Infect.">
        <title>Comprehensive subspecies identification of 175 nontuberculous mycobacteria species based on 7547 genomic profiles.</title>
        <authorList>
            <person name="Matsumoto Y."/>
            <person name="Kinjo T."/>
            <person name="Motooka D."/>
            <person name="Nabeya D."/>
            <person name="Jung N."/>
            <person name="Uechi K."/>
            <person name="Horii T."/>
            <person name="Iida T."/>
            <person name="Fujita J."/>
            <person name="Nakamura S."/>
        </authorList>
    </citation>
    <scope>NUCLEOTIDE SEQUENCE [LARGE SCALE GENOMIC DNA]</scope>
    <source>
        <strain evidence="2 3">JCM 12404</strain>
    </source>
</reference>
<organism evidence="2 3">
    <name type="scientific">Mycobacterium cookii</name>
    <dbReference type="NCBI Taxonomy" id="1775"/>
    <lineage>
        <taxon>Bacteria</taxon>
        <taxon>Bacillati</taxon>
        <taxon>Actinomycetota</taxon>
        <taxon>Actinomycetes</taxon>
        <taxon>Mycobacteriales</taxon>
        <taxon>Mycobacteriaceae</taxon>
        <taxon>Mycobacterium</taxon>
    </lineage>
</organism>
<accession>A0A7I7KRR9</accession>
<evidence type="ECO:0000313" key="2">
    <source>
        <dbReference type="EMBL" id="BBX44271.1"/>
    </source>
</evidence>
<evidence type="ECO:0000313" key="3">
    <source>
        <dbReference type="Proteomes" id="UP000465866"/>
    </source>
</evidence>
<gene>
    <name evidence="2" type="ORF">MCOO_02860</name>
</gene>
<dbReference type="RefSeq" id="WP_232064827.1">
    <property type="nucleotide sequence ID" value="NZ_AP022569.1"/>
</dbReference>
<dbReference type="Pfam" id="PF05305">
    <property type="entry name" value="DUF732"/>
    <property type="match status" value="1"/>
</dbReference>
<proteinExistence type="predicted"/>
<feature type="domain" description="DUF732" evidence="1">
    <location>
        <begin position="25"/>
        <end position="95"/>
    </location>
</feature>
<name>A0A7I7KRR9_9MYCO</name>
<dbReference type="InterPro" id="IPR007969">
    <property type="entry name" value="DUF732"/>
</dbReference>
<dbReference type="Proteomes" id="UP000465866">
    <property type="component" value="Chromosome"/>
</dbReference>
<dbReference type="AlphaFoldDB" id="A0A7I7KRR9"/>
<evidence type="ECO:0000259" key="1">
    <source>
        <dbReference type="Pfam" id="PF05305"/>
    </source>
</evidence>
<protein>
    <recommendedName>
        <fullName evidence="1">DUF732 domain-containing protein</fullName>
    </recommendedName>
</protein>
<dbReference type="EMBL" id="AP022569">
    <property type="protein sequence ID" value="BBX44271.1"/>
    <property type="molecule type" value="Genomic_DNA"/>
</dbReference>
<keyword evidence="3" id="KW-1185">Reference proteome</keyword>
<dbReference type="KEGG" id="mcoo:MCOO_02860"/>
<sequence>MLGIVAALSFTVPAHAEPASDAKLDANFLDALQRAGVSFNNGATAVNSAKAACAMMNQGQPEIDVIRRVAEQNPGIDTTSAAKFTAIAASAYCPQHLQGAGGSQN</sequence>